<keyword evidence="6" id="KW-0411">Iron-sulfur</keyword>
<dbReference type="CDD" id="cd13944">
    <property type="entry name" value="lytB_ispH"/>
    <property type="match status" value="1"/>
</dbReference>
<comment type="pathway">
    <text evidence="7">Isoprenoid biosynthesis; isopentenyl diphosphate biosynthesis via DXP pathway; isopentenyl diphosphate from 1-deoxy-D-xylulose 5-phosphate: step 6/6.</text>
</comment>
<dbReference type="GO" id="GO:0051539">
    <property type="term" value="F:4 iron, 4 sulfur cluster binding"/>
    <property type="evidence" value="ECO:0007669"/>
    <property type="project" value="UniProtKB-KW"/>
</dbReference>
<name>A0AA37QCE6_9BACT</name>
<dbReference type="PANTHER" id="PTHR31619">
    <property type="entry name" value="4-HYDROXY-3-METHYLBUT-2-ENYL DIPHOSPHATE REDUCTASE, CHLOROPLASTIC"/>
    <property type="match status" value="1"/>
</dbReference>
<evidence type="ECO:0000256" key="5">
    <source>
        <dbReference type="ARBA" id="ARBA00023004"/>
    </source>
</evidence>
<keyword evidence="10" id="KW-1185">Reference proteome</keyword>
<dbReference type="Gene3D" id="3.40.1010.20">
    <property type="entry name" value="4-hydroxy-3-methylbut-2-enyl diphosphate reductase, catalytic domain"/>
    <property type="match status" value="2"/>
</dbReference>
<evidence type="ECO:0000256" key="2">
    <source>
        <dbReference type="ARBA" id="ARBA00022485"/>
    </source>
</evidence>
<comment type="caution">
    <text evidence="9">The sequence shown here is derived from an EMBL/GenBank/DDBJ whole genome shotgun (WGS) entry which is preliminary data.</text>
</comment>
<organism evidence="9 10">
    <name type="scientific">Roseisolibacter agri</name>
    <dbReference type="NCBI Taxonomy" id="2014610"/>
    <lineage>
        <taxon>Bacteria</taxon>
        <taxon>Pseudomonadati</taxon>
        <taxon>Gemmatimonadota</taxon>
        <taxon>Gemmatimonadia</taxon>
        <taxon>Gemmatimonadales</taxon>
        <taxon>Gemmatimonadaceae</taxon>
        <taxon>Roseisolibacter</taxon>
    </lineage>
</organism>
<protein>
    <submittedName>
        <fullName evidence="9">4-hydroxy-3-methylbut-2-enyl diphosphate reductase</fullName>
    </submittedName>
</protein>
<dbReference type="GO" id="GO:0051745">
    <property type="term" value="F:4-hydroxy-3-methylbut-2-enyl diphosphate reductase activity"/>
    <property type="evidence" value="ECO:0007669"/>
    <property type="project" value="InterPro"/>
</dbReference>
<evidence type="ECO:0000256" key="3">
    <source>
        <dbReference type="ARBA" id="ARBA00022723"/>
    </source>
</evidence>
<evidence type="ECO:0000256" key="7">
    <source>
        <dbReference type="ARBA" id="ARBA00046313"/>
    </source>
</evidence>
<dbReference type="AlphaFoldDB" id="A0AA37QCE6"/>
<comment type="pathway">
    <text evidence="8">Isoprenoid biosynthesis; dimethylallyl diphosphate biosynthesis; dimethylallyl diphosphate from (2E)-4-hydroxy-3-methylbutenyl diphosphate: step 1/1.</text>
</comment>
<dbReference type="Gene3D" id="3.40.50.11270">
    <property type="match status" value="1"/>
</dbReference>
<evidence type="ECO:0000256" key="4">
    <source>
        <dbReference type="ARBA" id="ARBA00023002"/>
    </source>
</evidence>
<dbReference type="InterPro" id="IPR003451">
    <property type="entry name" value="LytB/IspH"/>
</dbReference>
<comment type="cofactor">
    <cofactor evidence="1">
        <name>[4Fe-4S] cluster</name>
        <dbReference type="ChEBI" id="CHEBI:49883"/>
    </cofactor>
</comment>
<keyword evidence="5" id="KW-0408">Iron</keyword>
<dbReference type="GO" id="GO:0050992">
    <property type="term" value="P:dimethylallyl diphosphate biosynthetic process"/>
    <property type="evidence" value="ECO:0007669"/>
    <property type="project" value="InterPro"/>
</dbReference>
<dbReference type="NCBIfam" id="TIGR00216">
    <property type="entry name" value="ispH_lytB"/>
    <property type="match status" value="1"/>
</dbReference>
<keyword evidence="3" id="KW-0479">Metal-binding</keyword>
<dbReference type="PANTHER" id="PTHR31619:SF5">
    <property type="entry name" value="4-HYDROXY-3-METHYLBUT-2-ENYL DIPHOSPHATE REDUCTASE, CHLOROPLASTIC"/>
    <property type="match status" value="1"/>
</dbReference>
<evidence type="ECO:0000256" key="8">
    <source>
        <dbReference type="ARBA" id="ARBA00046314"/>
    </source>
</evidence>
<dbReference type="EMBL" id="BRXS01000001">
    <property type="protein sequence ID" value="GLC24138.1"/>
    <property type="molecule type" value="Genomic_DNA"/>
</dbReference>
<keyword evidence="4" id="KW-0560">Oxidoreductase</keyword>
<evidence type="ECO:0000256" key="6">
    <source>
        <dbReference type="ARBA" id="ARBA00023014"/>
    </source>
</evidence>
<dbReference type="Pfam" id="PF02401">
    <property type="entry name" value="LYTB"/>
    <property type="match status" value="1"/>
</dbReference>
<keyword evidence="2" id="KW-0004">4Fe-4S</keyword>
<dbReference type="Proteomes" id="UP001161325">
    <property type="component" value="Unassembled WGS sequence"/>
</dbReference>
<accession>A0AA37QCE6</accession>
<evidence type="ECO:0000313" key="10">
    <source>
        <dbReference type="Proteomes" id="UP001161325"/>
    </source>
</evidence>
<evidence type="ECO:0000256" key="1">
    <source>
        <dbReference type="ARBA" id="ARBA00001966"/>
    </source>
</evidence>
<sequence length="414" mass="45645">MATLDSSLYVRKGFGLKSEVQATLAADYDGRLVDLMRERDYTLEAGGLTVRLAREFGFCYGVERAVDYAYQTRHKFPDRTVWLAGEIIHNPHVNARLREMGIGFLSATPLDAPGARDALPAFDYAPVRPEDVVILPAFGVTIRDFEVLRALGSVVVDTTCGSVLNVWKRVEAYARDGFTALIHGKHYHEETRATASQVQKHPEGRYLVVRDMAEAREVCEYIEGRGDRTAFLAKYAHAASPDFDPDLHLVRVGVANQTTMLARESLAIADEVGAAMERAHGTEHRAEHFRSFDTICSATQDRQDAVKALLEEPLDVMLVIGGYNSSNTISLAALCSERVRTYHIESPEAIDMERGVVRYRPVGRHTEEAEARDWLPAGPARVGITAGASTPNSKIGEMVSRLLAMRGVEAATLA</sequence>
<dbReference type="GO" id="GO:0019288">
    <property type="term" value="P:isopentenyl diphosphate biosynthetic process, methylerythritol 4-phosphate pathway"/>
    <property type="evidence" value="ECO:0007669"/>
    <property type="project" value="InterPro"/>
</dbReference>
<dbReference type="GO" id="GO:0046872">
    <property type="term" value="F:metal ion binding"/>
    <property type="evidence" value="ECO:0007669"/>
    <property type="project" value="UniProtKB-KW"/>
</dbReference>
<dbReference type="NCBIfam" id="NF009911">
    <property type="entry name" value="PRK13371.1"/>
    <property type="match status" value="1"/>
</dbReference>
<reference evidence="9" key="1">
    <citation type="submission" date="2022-08" db="EMBL/GenBank/DDBJ databases">
        <title>Draft genome sequencing of Roseisolibacter agri AW1220.</title>
        <authorList>
            <person name="Tobiishi Y."/>
            <person name="Tonouchi A."/>
        </authorList>
    </citation>
    <scope>NUCLEOTIDE SEQUENCE</scope>
    <source>
        <strain evidence="9">AW1220</strain>
    </source>
</reference>
<dbReference type="RefSeq" id="WP_284348586.1">
    <property type="nucleotide sequence ID" value="NZ_BRXS01000001.1"/>
</dbReference>
<gene>
    <name evidence="9" type="primary">ispH</name>
    <name evidence="9" type="ORF">rosag_06510</name>
</gene>
<proteinExistence type="predicted"/>
<evidence type="ECO:0000313" key="9">
    <source>
        <dbReference type="EMBL" id="GLC24138.1"/>
    </source>
</evidence>